<sequence>SKDHAKETGRLISLNHQTLSRRVDGGRSRATVNAAKGWLHPAEVEQVIRFADEMGERAIPLTHKTLREYVNMILKARLGPSFPGVGENW</sequence>
<dbReference type="EMBL" id="KQ086240">
    <property type="protein sequence ID" value="KLO06072.1"/>
    <property type="molecule type" value="Genomic_DNA"/>
</dbReference>
<organism evidence="1 2">
    <name type="scientific">Schizopora paradoxa</name>
    <dbReference type="NCBI Taxonomy" id="27342"/>
    <lineage>
        <taxon>Eukaryota</taxon>
        <taxon>Fungi</taxon>
        <taxon>Dikarya</taxon>
        <taxon>Basidiomycota</taxon>
        <taxon>Agaricomycotina</taxon>
        <taxon>Agaricomycetes</taxon>
        <taxon>Hymenochaetales</taxon>
        <taxon>Schizoporaceae</taxon>
        <taxon>Schizopora</taxon>
    </lineage>
</organism>
<evidence type="ECO:0008006" key="3">
    <source>
        <dbReference type="Google" id="ProtNLM"/>
    </source>
</evidence>
<feature type="non-terminal residue" evidence="1">
    <location>
        <position position="1"/>
    </location>
</feature>
<dbReference type="InParanoid" id="A0A0H2R410"/>
<proteinExistence type="predicted"/>
<name>A0A0H2R410_9AGAM</name>
<feature type="non-terminal residue" evidence="1">
    <location>
        <position position="89"/>
    </location>
</feature>
<protein>
    <recommendedName>
        <fullName evidence="3">HTH CENPB-type domain-containing protein</fullName>
    </recommendedName>
</protein>
<keyword evidence="2" id="KW-1185">Reference proteome</keyword>
<gene>
    <name evidence="1" type="ORF">SCHPADRAFT_799683</name>
</gene>
<evidence type="ECO:0000313" key="1">
    <source>
        <dbReference type="EMBL" id="KLO06072.1"/>
    </source>
</evidence>
<dbReference type="Proteomes" id="UP000053477">
    <property type="component" value="Unassembled WGS sequence"/>
</dbReference>
<dbReference type="OrthoDB" id="2668963at2759"/>
<reference evidence="1 2" key="1">
    <citation type="submission" date="2015-04" db="EMBL/GenBank/DDBJ databases">
        <title>Complete genome sequence of Schizopora paradoxa KUC8140, a cosmopolitan wood degrader in East Asia.</title>
        <authorList>
            <consortium name="DOE Joint Genome Institute"/>
            <person name="Min B."/>
            <person name="Park H."/>
            <person name="Jang Y."/>
            <person name="Kim J.-J."/>
            <person name="Kim K.H."/>
            <person name="Pangilinan J."/>
            <person name="Lipzen A."/>
            <person name="Riley R."/>
            <person name="Grigoriev I.V."/>
            <person name="Spatafora J.W."/>
            <person name="Choi I.-G."/>
        </authorList>
    </citation>
    <scope>NUCLEOTIDE SEQUENCE [LARGE SCALE GENOMIC DNA]</scope>
    <source>
        <strain evidence="1 2">KUC8140</strain>
    </source>
</reference>
<dbReference type="AlphaFoldDB" id="A0A0H2R410"/>
<evidence type="ECO:0000313" key="2">
    <source>
        <dbReference type="Proteomes" id="UP000053477"/>
    </source>
</evidence>
<accession>A0A0H2R410</accession>